<gene>
    <name evidence="3" type="ORF">BU23DRAFT_458240</name>
</gene>
<dbReference type="GO" id="GO:0008199">
    <property type="term" value="F:ferric iron binding"/>
    <property type="evidence" value="ECO:0007669"/>
    <property type="project" value="InterPro"/>
</dbReference>
<keyword evidence="3" id="KW-0223">Dioxygenase</keyword>
<dbReference type="AlphaFoldDB" id="A0A6A5VEQ3"/>
<feature type="signal peptide" evidence="1">
    <location>
        <begin position="1"/>
        <end position="18"/>
    </location>
</feature>
<dbReference type="GO" id="GO:0016702">
    <property type="term" value="F:oxidoreductase activity, acting on single donors with incorporation of molecular oxygen, incorporation of two atoms of oxygen"/>
    <property type="evidence" value="ECO:0007669"/>
    <property type="project" value="InterPro"/>
</dbReference>
<dbReference type="InterPro" id="IPR000627">
    <property type="entry name" value="Intradiol_dOase_C"/>
</dbReference>
<dbReference type="Pfam" id="PF00775">
    <property type="entry name" value="Dioxygenase_C"/>
    <property type="match status" value="1"/>
</dbReference>
<dbReference type="InterPro" id="IPR015889">
    <property type="entry name" value="Intradiol_dOase_core"/>
</dbReference>
<reference evidence="3" key="1">
    <citation type="journal article" date="2020" name="Stud. Mycol.">
        <title>101 Dothideomycetes genomes: a test case for predicting lifestyles and emergence of pathogens.</title>
        <authorList>
            <person name="Haridas S."/>
            <person name="Albert R."/>
            <person name="Binder M."/>
            <person name="Bloem J."/>
            <person name="Labutti K."/>
            <person name="Salamov A."/>
            <person name="Andreopoulos B."/>
            <person name="Baker S."/>
            <person name="Barry K."/>
            <person name="Bills G."/>
            <person name="Bluhm B."/>
            <person name="Cannon C."/>
            <person name="Castanera R."/>
            <person name="Culley D."/>
            <person name="Daum C."/>
            <person name="Ezra D."/>
            <person name="Gonzalez J."/>
            <person name="Henrissat B."/>
            <person name="Kuo A."/>
            <person name="Liang C."/>
            <person name="Lipzen A."/>
            <person name="Lutzoni F."/>
            <person name="Magnuson J."/>
            <person name="Mondo S."/>
            <person name="Nolan M."/>
            <person name="Ohm R."/>
            <person name="Pangilinan J."/>
            <person name="Park H.-J."/>
            <person name="Ramirez L."/>
            <person name="Alfaro M."/>
            <person name="Sun H."/>
            <person name="Tritt A."/>
            <person name="Yoshinaga Y."/>
            <person name="Zwiers L.-H."/>
            <person name="Turgeon B."/>
            <person name="Goodwin S."/>
            <person name="Spatafora J."/>
            <person name="Crous P."/>
            <person name="Grigoriev I."/>
        </authorList>
    </citation>
    <scope>NUCLEOTIDE SEQUENCE</scope>
    <source>
        <strain evidence="3">CBS 107.79</strain>
    </source>
</reference>
<feature type="domain" description="Intradiol ring-cleavage dioxygenases" evidence="2">
    <location>
        <begin position="148"/>
        <end position="223"/>
    </location>
</feature>
<evidence type="ECO:0000313" key="3">
    <source>
        <dbReference type="EMBL" id="KAF1975611.1"/>
    </source>
</evidence>
<dbReference type="Proteomes" id="UP000800036">
    <property type="component" value="Unassembled WGS sequence"/>
</dbReference>
<protein>
    <submittedName>
        <fullName evidence="3">Aromatic compound dioxygenase</fullName>
    </submittedName>
</protein>
<organism evidence="3 4">
    <name type="scientific">Bimuria novae-zelandiae CBS 107.79</name>
    <dbReference type="NCBI Taxonomy" id="1447943"/>
    <lineage>
        <taxon>Eukaryota</taxon>
        <taxon>Fungi</taxon>
        <taxon>Dikarya</taxon>
        <taxon>Ascomycota</taxon>
        <taxon>Pezizomycotina</taxon>
        <taxon>Dothideomycetes</taxon>
        <taxon>Pleosporomycetidae</taxon>
        <taxon>Pleosporales</taxon>
        <taxon>Massarineae</taxon>
        <taxon>Didymosphaeriaceae</taxon>
        <taxon>Bimuria</taxon>
    </lineage>
</organism>
<name>A0A6A5VEQ3_9PLEO</name>
<keyword evidence="3" id="KW-0560">Oxidoreductase</keyword>
<proteinExistence type="predicted"/>
<keyword evidence="4" id="KW-1185">Reference proteome</keyword>
<dbReference type="EMBL" id="ML976670">
    <property type="protein sequence ID" value="KAF1975611.1"/>
    <property type="molecule type" value="Genomic_DNA"/>
</dbReference>
<dbReference type="SUPFAM" id="SSF49482">
    <property type="entry name" value="Aromatic compound dioxygenase"/>
    <property type="match status" value="1"/>
</dbReference>
<dbReference type="PANTHER" id="PTHR34315:SF1">
    <property type="entry name" value="INTRADIOL RING-CLEAVAGE DIOXYGENASES DOMAIN-CONTAINING PROTEIN-RELATED"/>
    <property type="match status" value="1"/>
</dbReference>
<evidence type="ECO:0000259" key="2">
    <source>
        <dbReference type="Pfam" id="PF00775"/>
    </source>
</evidence>
<dbReference type="PANTHER" id="PTHR34315">
    <property type="match status" value="1"/>
</dbReference>
<evidence type="ECO:0000313" key="4">
    <source>
        <dbReference type="Proteomes" id="UP000800036"/>
    </source>
</evidence>
<evidence type="ECO:0000256" key="1">
    <source>
        <dbReference type="SAM" id="SignalP"/>
    </source>
</evidence>
<dbReference type="Gene3D" id="2.60.130.10">
    <property type="entry name" value="Aromatic compound dioxygenase"/>
    <property type="match status" value="1"/>
</dbReference>
<accession>A0A6A5VEQ3</accession>
<feature type="chain" id="PRO_5025647053" evidence="1">
    <location>
        <begin position="19"/>
        <end position="232"/>
    </location>
</feature>
<dbReference type="OrthoDB" id="121380at2759"/>
<sequence length="232" mass="26463">MLRLAFVFAAAVCVSSHAKRTPEEIVEYHRQVTRNAEALNKCLETPELKELGTRVMAKRQESFRQLRKTRGIELEPRDKEALIKWNAISHGKTAEGKGKDFTDDEKLFGYKKGDKFPASSCILMPENVWGPYFSDREAYRSNIREGQQGIYQRLALQIIDVTTCKPLHGARVDVWHTNAEGVYAKQVRNESNDVHWLTGAQSTLDWGLVDFDTIFPGHYTGRNVHTHVSRSS</sequence>
<keyword evidence="1" id="KW-0732">Signal</keyword>